<comment type="caution">
    <text evidence="2">The sequence shown here is derived from an EMBL/GenBank/DDBJ whole genome shotgun (WGS) entry which is preliminary data.</text>
</comment>
<organism evidence="2 3">
    <name type="scientific">Actinomycetospora termitidis</name>
    <dbReference type="NCBI Taxonomy" id="3053470"/>
    <lineage>
        <taxon>Bacteria</taxon>
        <taxon>Bacillati</taxon>
        <taxon>Actinomycetota</taxon>
        <taxon>Actinomycetes</taxon>
        <taxon>Pseudonocardiales</taxon>
        <taxon>Pseudonocardiaceae</taxon>
        <taxon>Actinomycetospora</taxon>
    </lineage>
</organism>
<sequence length="69" mass="7122">MDHGADGDGLTRLREAAAAVATLDATSSVDPMVHADRFEALHEALAAALADVDTPDAAPRSSTVDPHRT</sequence>
<dbReference type="RefSeq" id="WP_286054910.1">
    <property type="nucleotide sequence ID" value="NZ_JASVWF010000004.1"/>
</dbReference>
<evidence type="ECO:0000256" key="1">
    <source>
        <dbReference type="SAM" id="MobiDB-lite"/>
    </source>
</evidence>
<evidence type="ECO:0000313" key="2">
    <source>
        <dbReference type="EMBL" id="MDL5158388.1"/>
    </source>
</evidence>
<feature type="region of interest" description="Disordered" evidence="1">
    <location>
        <begin position="50"/>
        <end position="69"/>
    </location>
</feature>
<dbReference type="EMBL" id="JASVWF010000004">
    <property type="protein sequence ID" value="MDL5158388.1"/>
    <property type="molecule type" value="Genomic_DNA"/>
</dbReference>
<proteinExistence type="predicted"/>
<reference evidence="2 3" key="1">
    <citation type="submission" date="2023-06" db="EMBL/GenBank/DDBJ databases">
        <title>Actinomycetospora Odt1-22.</title>
        <authorList>
            <person name="Supong K."/>
        </authorList>
    </citation>
    <scope>NUCLEOTIDE SEQUENCE [LARGE SCALE GENOMIC DNA]</scope>
    <source>
        <strain evidence="2 3">Odt1-22</strain>
    </source>
</reference>
<gene>
    <name evidence="2" type="ORF">QRT03_20645</name>
</gene>
<evidence type="ECO:0000313" key="3">
    <source>
        <dbReference type="Proteomes" id="UP001231924"/>
    </source>
</evidence>
<feature type="compositionally biased region" description="Polar residues" evidence="1">
    <location>
        <begin position="60"/>
        <end position="69"/>
    </location>
</feature>
<name>A0ABT7MCL3_9PSEU</name>
<accession>A0ABT7MCL3</accession>
<keyword evidence="3" id="KW-1185">Reference proteome</keyword>
<protein>
    <submittedName>
        <fullName evidence="2">Uncharacterized protein</fullName>
    </submittedName>
</protein>
<dbReference type="Proteomes" id="UP001231924">
    <property type="component" value="Unassembled WGS sequence"/>
</dbReference>